<evidence type="ECO:0000313" key="2">
    <source>
        <dbReference type="EMBL" id="KIM86635.1"/>
    </source>
</evidence>
<feature type="domain" description="RNA recognition motif spliceosomal PrP8" evidence="1">
    <location>
        <begin position="100"/>
        <end position="173"/>
    </location>
</feature>
<evidence type="ECO:0000259" key="1">
    <source>
        <dbReference type="Pfam" id="PF10598"/>
    </source>
</evidence>
<dbReference type="HOGENOM" id="CLU_1190283_0_0_1"/>
<dbReference type="GO" id="GO:0097157">
    <property type="term" value="F:pre-mRNA intronic binding"/>
    <property type="evidence" value="ECO:0007669"/>
    <property type="project" value="TreeGrafter"/>
</dbReference>
<dbReference type="Pfam" id="PF10598">
    <property type="entry name" value="RRM_4"/>
    <property type="match status" value="1"/>
</dbReference>
<dbReference type="Proteomes" id="UP000054166">
    <property type="component" value="Unassembled WGS sequence"/>
</dbReference>
<dbReference type="GO" id="GO:0030623">
    <property type="term" value="F:U5 snRNA binding"/>
    <property type="evidence" value="ECO:0007669"/>
    <property type="project" value="TreeGrafter"/>
</dbReference>
<dbReference type="OrthoDB" id="3256294at2759"/>
<dbReference type="GO" id="GO:0030620">
    <property type="term" value="F:U2 snRNA binding"/>
    <property type="evidence" value="ECO:0007669"/>
    <property type="project" value="TreeGrafter"/>
</dbReference>
<dbReference type="InterPro" id="IPR019582">
    <property type="entry name" value="RRM_spliceosomal_PrP8"/>
</dbReference>
<dbReference type="AlphaFoldDB" id="A0A0C3FRT2"/>
<dbReference type="InterPro" id="IPR027652">
    <property type="entry name" value="PRP8"/>
</dbReference>
<dbReference type="InParanoid" id="A0A0C3FRT2"/>
<name>A0A0C3FRT2_PILCF</name>
<dbReference type="GO" id="GO:0030619">
    <property type="term" value="F:U1 snRNA binding"/>
    <property type="evidence" value="ECO:0007669"/>
    <property type="project" value="TreeGrafter"/>
</dbReference>
<dbReference type="PANTHER" id="PTHR11140">
    <property type="entry name" value="PRE-MRNA SPLICING FACTOR PRP8"/>
    <property type="match status" value="1"/>
</dbReference>
<dbReference type="InterPro" id="IPR012337">
    <property type="entry name" value="RNaseH-like_sf"/>
</dbReference>
<accession>A0A0C3FRT2</accession>
<dbReference type="GO" id="GO:0017070">
    <property type="term" value="F:U6 snRNA binding"/>
    <property type="evidence" value="ECO:0007669"/>
    <property type="project" value="TreeGrafter"/>
</dbReference>
<sequence>MTVQSLLNKFKVGLKTPNEILLWYYPFPMILNAGYLDQFLFFEADKRGLFPAWIKPADTEPPPLLVYKWCQGINNLTDIWETSEGECNMLMETVLSKVCEKIDLTLLNHLLCLILDHNLVDYIMAKNNTVLTYKDMVHTNTFNLIHGLQLSAFVFQYYGLELDLMILGLQRARWQDLCRCQTTSCSIGIQQQRHGILFACTPAMLTDFTSYSDFQWTSLETSSGTISVTTRTP</sequence>
<keyword evidence="3" id="KW-1185">Reference proteome</keyword>
<reference evidence="2 3" key="1">
    <citation type="submission" date="2014-04" db="EMBL/GenBank/DDBJ databases">
        <authorList>
            <consortium name="DOE Joint Genome Institute"/>
            <person name="Kuo A."/>
            <person name="Tarkka M."/>
            <person name="Buscot F."/>
            <person name="Kohler A."/>
            <person name="Nagy L.G."/>
            <person name="Floudas D."/>
            <person name="Copeland A."/>
            <person name="Barry K.W."/>
            <person name="Cichocki N."/>
            <person name="Veneault-Fourrey C."/>
            <person name="LaButti K."/>
            <person name="Lindquist E.A."/>
            <person name="Lipzen A."/>
            <person name="Lundell T."/>
            <person name="Morin E."/>
            <person name="Murat C."/>
            <person name="Sun H."/>
            <person name="Tunlid A."/>
            <person name="Henrissat B."/>
            <person name="Grigoriev I.V."/>
            <person name="Hibbett D.S."/>
            <person name="Martin F."/>
            <person name="Nordberg H.P."/>
            <person name="Cantor M.N."/>
            <person name="Hua S.X."/>
        </authorList>
    </citation>
    <scope>NUCLEOTIDE SEQUENCE [LARGE SCALE GENOMIC DNA]</scope>
    <source>
        <strain evidence="2 3">F 1598</strain>
    </source>
</reference>
<dbReference type="STRING" id="765440.A0A0C3FRT2"/>
<dbReference type="PANTHER" id="PTHR11140:SF0">
    <property type="entry name" value="PRE-MRNA-PROCESSING-SPLICING FACTOR 8"/>
    <property type="match status" value="1"/>
</dbReference>
<proteinExistence type="predicted"/>
<evidence type="ECO:0000313" key="3">
    <source>
        <dbReference type="Proteomes" id="UP000054166"/>
    </source>
</evidence>
<protein>
    <recommendedName>
        <fullName evidence="1">RNA recognition motif spliceosomal PrP8 domain-containing protein</fullName>
    </recommendedName>
</protein>
<reference evidence="3" key="2">
    <citation type="submission" date="2015-01" db="EMBL/GenBank/DDBJ databases">
        <title>Evolutionary Origins and Diversification of the Mycorrhizal Mutualists.</title>
        <authorList>
            <consortium name="DOE Joint Genome Institute"/>
            <consortium name="Mycorrhizal Genomics Consortium"/>
            <person name="Kohler A."/>
            <person name="Kuo A."/>
            <person name="Nagy L.G."/>
            <person name="Floudas D."/>
            <person name="Copeland A."/>
            <person name="Barry K.W."/>
            <person name="Cichocki N."/>
            <person name="Veneault-Fourrey C."/>
            <person name="LaButti K."/>
            <person name="Lindquist E.A."/>
            <person name="Lipzen A."/>
            <person name="Lundell T."/>
            <person name="Morin E."/>
            <person name="Murat C."/>
            <person name="Riley R."/>
            <person name="Ohm R."/>
            <person name="Sun H."/>
            <person name="Tunlid A."/>
            <person name="Henrissat B."/>
            <person name="Grigoriev I.V."/>
            <person name="Hibbett D.S."/>
            <person name="Martin F."/>
        </authorList>
    </citation>
    <scope>NUCLEOTIDE SEQUENCE [LARGE SCALE GENOMIC DNA]</scope>
    <source>
        <strain evidence="3">F 1598</strain>
    </source>
</reference>
<dbReference type="GO" id="GO:0005682">
    <property type="term" value="C:U5 snRNP"/>
    <property type="evidence" value="ECO:0007669"/>
    <property type="project" value="TreeGrafter"/>
</dbReference>
<organism evidence="2 3">
    <name type="scientific">Piloderma croceum (strain F 1598)</name>
    <dbReference type="NCBI Taxonomy" id="765440"/>
    <lineage>
        <taxon>Eukaryota</taxon>
        <taxon>Fungi</taxon>
        <taxon>Dikarya</taxon>
        <taxon>Basidiomycota</taxon>
        <taxon>Agaricomycotina</taxon>
        <taxon>Agaricomycetes</taxon>
        <taxon>Agaricomycetidae</taxon>
        <taxon>Atheliales</taxon>
        <taxon>Atheliaceae</taxon>
        <taxon>Piloderma</taxon>
    </lineage>
</organism>
<dbReference type="GO" id="GO:0000244">
    <property type="term" value="P:spliceosomal tri-snRNP complex assembly"/>
    <property type="evidence" value="ECO:0007669"/>
    <property type="project" value="TreeGrafter"/>
</dbReference>
<gene>
    <name evidence="2" type="ORF">PILCRDRAFT_4542</name>
</gene>
<dbReference type="SUPFAM" id="SSF53098">
    <property type="entry name" value="Ribonuclease H-like"/>
    <property type="match status" value="1"/>
</dbReference>
<dbReference type="GO" id="GO:0071013">
    <property type="term" value="C:catalytic step 2 spliceosome"/>
    <property type="evidence" value="ECO:0007669"/>
    <property type="project" value="TreeGrafter"/>
</dbReference>
<dbReference type="EMBL" id="KN832981">
    <property type="protein sequence ID" value="KIM86635.1"/>
    <property type="molecule type" value="Genomic_DNA"/>
</dbReference>